<keyword evidence="2" id="KW-1185">Reference proteome</keyword>
<reference evidence="1 2" key="1">
    <citation type="submission" date="2015-05" db="EMBL/GenBank/DDBJ databases">
        <authorList>
            <person name="Wang D.B."/>
            <person name="Wang M."/>
        </authorList>
    </citation>
    <scope>NUCLEOTIDE SEQUENCE [LARGE SCALE GENOMIC DNA]</scope>
    <source>
        <strain evidence="1 2">IMCC 12053</strain>
    </source>
</reference>
<name>A0A0P0ACX8_9RHOB</name>
<accession>A0A0P0ACX8</accession>
<dbReference type="KEGG" id="cmar:IMCC12053_2788"/>
<dbReference type="STRING" id="1397108.IMCC12053_2788"/>
<protein>
    <submittedName>
        <fullName evidence="1">Uncharacterized protein</fullName>
    </submittedName>
</protein>
<sequence>MTALTEYDRLEASALWRAEGETQKREVLVTIGDATLVISDFAGTPLAHWSLPAIERVNGTNEKKALYSPDPNTDERLEVDDSTLIDGIARIHRALERGRTHPGRLRGLVIGGAVAACVGLGIFWLPNALIRQAVSIVPDVTRNEIGAQLLDRMQRLSGQPCSTARGALALEHLNTRLRATEGGRLVVVQSGVPSTQHLPGRIVLLNRSLVEDFDDPAVPAGYALAEMERAQQDDPLERLLKQSGLMATLRLLTTGHIDAATLDAHTEALLISPPAAIVATDSLIERFVRAQVHIAPYAYAVDITGAQTLPLIEADAIHIDNTRATLSDGDWVALQGICGS</sequence>
<gene>
    <name evidence="1" type="ORF">IMCC12053_2788</name>
</gene>
<dbReference type="PATRIC" id="fig|1397108.4.peg.2851"/>
<organism evidence="1 2">
    <name type="scientific">Celeribacter marinus</name>
    <dbReference type="NCBI Taxonomy" id="1397108"/>
    <lineage>
        <taxon>Bacteria</taxon>
        <taxon>Pseudomonadati</taxon>
        <taxon>Pseudomonadota</taxon>
        <taxon>Alphaproteobacteria</taxon>
        <taxon>Rhodobacterales</taxon>
        <taxon>Roseobacteraceae</taxon>
        <taxon>Celeribacter</taxon>
    </lineage>
</organism>
<evidence type="ECO:0000313" key="2">
    <source>
        <dbReference type="Proteomes" id="UP000064920"/>
    </source>
</evidence>
<proteinExistence type="predicted"/>
<dbReference type="Proteomes" id="UP000064920">
    <property type="component" value="Chromosome"/>
</dbReference>
<dbReference type="EMBL" id="CP012023">
    <property type="protein sequence ID" value="ALI56735.1"/>
    <property type="molecule type" value="Genomic_DNA"/>
</dbReference>
<evidence type="ECO:0000313" key="1">
    <source>
        <dbReference type="EMBL" id="ALI56735.1"/>
    </source>
</evidence>
<dbReference type="RefSeq" id="WP_062221356.1">
    <property type="nucleotide sequence ID" value="NZ_CP012023.1"/>
</dbReference>
<dbReference type="OrthoDB" id="7822309at2"/>
<dbReference type="AlphaFoldDB" id="A0A0P0ACX8"/>